<evidence type="ECO:0000256" key="1">
    <source>
        <dbReference type="ARBA" id="ARBA00022679"/>
    </source>
</evidence>
<gene>
    <name evidence="4" type="primary">hxB</name>
    <name evidence="8" type="ORF">VTJ49DRAFT_2333</name>
</gene>
<keyword evidence="2 4" id="KW-0663">Pyridoxal phosphate</keyword>
<dbReference type="EC" id="2.8.1.9" evidence="4"/>
<comment type="function">
    <text evidence="4">Sulfurates the molybdenum cofactor. Sulfation of molybdenum is essential for xanthine dehydrogenase (XDH) and aldehyde oxidase (ADO) enzymes in which molybdenum cofactor is liganded by 1 oxygen and 1 sulfur atom in active form.</text>
</comment>
<comment type="caution">
    <text evidence="8">The sequence shown here is derived from an EMBL/GenBank/DDBJ whole genome shotgun (WGS) entry which is preliminary data.</text>
</comment>
<feature type="compositionally biased region" description="Basic residues" evidence="5">
    <location>
        <begin position="630"/>
        <end position="640"/>
    </location>
</feature>
<evidence type="ECO:0000256" key="3">
    <source>
        <dbReference type="ARBA" id="ARBA00023150"/>
    </source>
</evidence>
<dbReference type="PANTHER" id="PTHR14237:SF80">
    <property type="entry name" value="MOLYBDENUM COFACTOR SULFURASE"/>
    <property type="match status" value="1"/>
</dbReference>
<comment type="catalytic activity">
    <reaction evidence="4">
        <text>Mo-molybdopterin + L-cysteine + AH2 = thio-Mo-molybdopterin + L-alanine + A + H2O</text>
        <dbReference type="Rhea" id="RHEA:42636"/>
        <dbReference type="ChEBI" id="CHEBI:13193"/>
        <dbReference type="ChEBI" id="CHEBI:15377"/>
        <dbReference type="ChEBI" id="CHEBI:17499"/>
        <dbReference type="ChEBI" id="CHEBI:35235"/>
        <dbReference type="ChEBI" id="CHEBI:57972"/>
        <dbReference type="ChEBI" id="CHEBI:71302"/>
        <dbReference type="ChEBI" id="CHEBI:82685"/>
        <dbReference type="EC" id="2.8.1.9"/>
    </reaction>
</comment>
<evidence type="ECO:0000313" key="9">
    <source>
        <dbReference type="Proteomes" id="UP001583172"/>
    </source>
</evidence>
<feature type="transmembrane region" description="Helical" evidence="6">
    <location>
        <begin position="850"/>
        <end position="867"/>
    </location>
</feature>
<dbReference type="PANTHER" id="PTHR14237">
    <property type="entry name" value="MOLYBDOPTERIN COFACTOR SULFURASE MOSC"/>
    <property type="match status" value="1"/>
</dbReference>
<keyword evidence="6" id="KW-0812">Transmembrane</keyword>
<reference evidence="8 9" key="1">
    <citation type="journal article" date="2024" name="Commun. Biol.">
        <title>Comparative genomic analysis of thermophilic fungi reveals convergent evolutionary adaptations and gene losses.</title>
        <authorList>
            <person name="Steindorff A.S."/>
            <person name="Aguilar-Pontes M.V."/>
            <person name="Robinson A.J."/>
            <person name="Andreopoulos B."/>
            <person name="LaButti K."/>
            <person name="Kuo A."/>
            <person name="Mondo S."/>
            <person name="Riley R."/>
            <person name="Otillar R."/>
            <person name="Haridas S."/>
            <person name="Lipzen A."/>
            <person name="Grimwood J."/>
            <person name="Schmutz J."/>
            <person name="Clum A."/>
            <person name="Reid I.D."/>
            <person name="Moisan M.C."/>
            <person name="Butler G."/>
            <person name="Nguyen T.T.M."/>
            <person name="Dewar K."/>
            <person name="Conant G."/>
            <person name="Drula E."/>
            <person name="Henrissat B."/>
            <person name="Hansel C."/>
            <person name="Singer S."/>
            <person name="Hutchinson M.I."/>
            <person name="de Vries R.P."/>
            <person name="Natvig D.O."/>
            <person name="Powell A.J."/>
            <person name="Tsang A."/>
            <person name="Grigoriev I.V."/>
        </authorList>
    </citation>
    <scope>NUCLEOTIDE SEQUENCE [LARGE SCALE GENOMIC DNA]</scope>
    <source>
        <strain evidence="8 9">CBS 620.91</strain>
    </source>
</reference>
<dbReference type="Proteomes" id="UP001583172">
    <property type="component" value="Unassembled WGS sequence"/>
</dbReference>
<dbReference type="InterPro" id="IPR005302">
    <property type="entry name" value="MoCF_Sase_C"/>
</dbReference>
<dbReference type="Pfam" id="PF03473">
    <property type="entry name" value="MOSC"/>
    <property type="match status" value="1"/>
</dbReference>
<feature type="region of interest" description="Disordered" evidence="5">
    <location>
        <begin position="624"/>
        <end position="670"/>
    </location>
</feature>
<dbReference type="SUPFAM" id="SSF141673">
    <property type="entry name" value="MOSC N-terminal domain-like"/>
    <property type="match status" value="1"/>
</dbReference>
<comment type="similarity">
    <text evidence="4">Belongs to the class-V pyridoxal-phosphate-dependent aminotransferase family. MOCOS subfamily.</text>
</comment>
<protein>
    <recommendedName>
        <fullName evidence="4">Molybdenum cofactor sulfurase</fullName>
        <shortName evidence="4">MCS</shortName>
        <shortName evidence="4">MOS</shortName>
        <shortName evidence="4">MoCo sulfurase</shortName>
        <ecNumber evidence="4">2.8.1.9</ecNumber>
    </recommendedName>
    <alternativeName>
        <fullName evidence="4">Molybdenum cofactor sulfurtransferase</fullName>
    </alternativeName>
</protein>
<feature type="active site" evidence="4">
    <location>
        <position position="395"/>
    </location>
</feature>
<dbReference type="Gene3D" id="3.40.640.10">
    <property type="entry name" value="Type I PLP-dependent aspartate aminotransferase-like (Major domain)"/>
    <property type="match status" value="1"/>
</dbReference>
<evidence type="ECO:0000313" key="8">
    <source>
        <dbReference type="EMBL" id="KAL1844276.1"/>
    </source>
</evidence>
<organism evidence="8 9">
    <name type="scientific">Humicola insolens</name>
    <name type="common">Soft-rot fungus</name>
    <dbReference type="NCBI Taxonomy" id="85995"/>
    <lineage>
        <taxon>Eukaryota</taxon>
        <taxon>Fungi</taxon>
        <taxon>Dikarya</taxon>
        <taxon>Ascomycota</taxon>
        <taxon>Pezizomycotina</taxon>
        <taxon>Sordariomycetes</taxon>
        <taxon>Sordariomycetidae</taxon>
        <taxon>Sordariales</taxon>
        <taxon>Chaetomiaceae</taxon>
        <taxon>Mycothermus</taxon>
    </lineage>
</organism>
<evidence type="ECO:0000256" key="4">
    <source>
        <dbReference type="HAMAP-Rule" id="MF_03050"/>
    </source>
</evidence>
<evidence type="ECO:0000256" key="2">
    <source>
        <dbReference type="ARBA" id="ARBA00022898"/>
    </source>
</evidence>
<evidence type="ECO:0000256" key="6">
    <source>
        <dbReference type="SAM" id="Phobius"/>
    </source>
</evidence>
<dbReference type="InterPro" id="IPR028886">
    <property type="entry name" value="MoCo_sulfurase"/>
</dbReference>
<name>A0ABR3VRP0_HUMIN</name>
<feature type="transmembrane region" description="Helical" evidence="6">
    <location>
        <begin position="879"/>
        <end position="900"/>
    </location>
</feature>
<dbReference type="EMBL" id="JAZGSY010000002">
    <property type="protein sequence ID" value="KAL1844276.1"/>
    <property type="molecule type" value="Genomic_DNA"/>
</dbReference>
<accession>A0ABR3VRP0</accession>
<keyword evidence="3 4" id="KW-0501">Molybdenum cofactor biosynthesis</keyword>
<dbReference type="InterPro" id="IPR015422">
    <property type="entry name" value="PyrdxlP-dep_Trfase_small"/>
</dbReference>
<evidence type="ECO:0000259" key="7">
    <source>
        <dbReference type="PROSITE" id="PS51340"/>
    </source>
</evidence>
<evidence type="ECO:0000256" key="5">
    <source>
        <dbReference type="SAM" id="MobiDB-lite"/>
    </source>
</evidence>
<sequence length="1308" mass="145108">MPRVNETGQTGYNARVEQFRHVEYPMLDGSVYLDHAGTTLYPKSLVDQFAKELTSNLFGNPHAASAASQLSTSRIEDIRLRALRFFNADPADFDLVFVANATAAIKLVADALRAAPDGFDYVYHLASHTSLVGVREEARNSLCVDNHQMQAWTEGRCPLGDEAGNRPLLCAYPAQSNMDGRRYPLDWADRVRHWGRKTYTLLDAAALVCSAPLDLSNAETAPDFTALSFYKIFGLPDLGALIVRRNAENVFNAPRYFGGGTVDMVVCVKEQWHAPKTRFLHERLEDGTLPVHNIITLDAAIDVHARLFGSMQNVSAHTAFLGRRLYRGLASLRHANGEPVCELYSPDPDSTAGGLGSGPVIAFNIRNSQREWISLTEVEKLAVLKRFHIRTGGVCNPGGIAAALGLGPWEMKQNFSAGFRCGSENDIVAGKPTGVVRASLGAMSTMSDVDSFVNFIAEFYQETSLPSPALGPVSSQGPPNLRIHSLFVYPIKSCGSFEIPAGVDWEVRPEGLAWDREWCLVHQGTGQALSQKRYPAMALLRPSLDFERGELRVTYAGQIPAHLPRELSIPLSKNPALFHPPASRSRPSRVCGEDVQAQTYSSPEINSFFSNILGVPCSLARFPPGGRGPSMRHAKAHLQKHQVAPTEPEPRPPGSFPPSPPDSDSEKSRTRRILLSNESPILAITLPSVKALNEEMQRNRPGRAAVLPAVFRANMVLAPAADTASDHEAQIAPYAEDWWSSLRIGPRRHEFECLGACRRCHMVCINQETAEKSDEPFVTLSKTRRFDGKVFFGVHMCYGGQLQDTGQLPTAFFEAAARGDVRPLVIPWSFVGSFFLPLLYLSFPHTNRPWLYRLRWAVAATIVYFHVRMLQTTTASDEAVAYTTGLAAVWGTIWSLRLLVFTRPQWDAARIVCRLRRREKEGRRVNGVKKQEEKTQEDGILADMTVPDESVAAALAQGYEYVWQSYPADAPFFTRLGWSADLLTSFRGAGWNYAIPSIPHPPPPPPFSSPDSTCTTTTPLPVRLDQLPLTSRSGSSRSTTYATFRSSRFRQIALAYLVLDILVTVVRRDPYFVMGPEYPLHETRPPLVPGLYSSWLPASCSSQAWCGQFVMRTLRHFGALAGIISGLHFYTAIAQVGGLLHAAGGHTGVAHRMGLTPVHNPDDKQSRRRWEDPILFFLLQPVGALVQSILTRLIARIFPLTTTTTQTTRTLRRTTTFLFVLFWLHLTAPLLIDDMSRVGLWMFEPIPLSVLQLAVPQWREDPGSWWRWGKRWKPAPSLFLSAAQSSGGMGIGNWGWSLARGLWEGIWI</sequence>
<proteinExistence type="inferred from homology"/>
<dbReference type="InterPro" id="IPR005303">
    <property type="entry name" value="MOCOS_middle"/>
</dbReference>
<feature type="domain" description="MOSC" evidence="7">
    <location>
        <begin position="651"/>
        <end position="824"/>
    </location>
</feature>
<dbReference type="InterPro" id="IPR015424">
    <property type="entry name" value="PyrdxlP-dep_Trfase"/>
</dbReference>
<comment type="cofactor">
    <cofactor evidence="4">
        <name>pyridoxal 5'-phosphate</name>
        <dbReference type="ChEBI" id="CHEBI:597326"/>
    </cofactor>
</comment>
<dbReference type="Pfam" id="PF03476">
    <property type="entry name" value="MOSC_N"/>
    <property type="match status" value="1"/>
</dbReference>
<dbReference type="PROSITE" id="PS51340">
    <property type="entry name" value="MOSC"/>
    <property type="match status" value="1"/>
</dbReference>
<feature type="transmembrane region" description="Helical" evidence="6">
    <location>
        <begin position="1174"/>
        <end position="1195"/>
    </location>
</feature>
<keyword evidence="6" id="KW-0472">Membrane</keyword>
<dbReference type="HAMAP" id="MF_03050">
    <property type="entry name" value="MOCOS"/>
    <property type="match status" value="1"/>
</dbReference>
<keyword evidence="9" id="KW-1185">Reference proteome</keyword>
<keyword evidence="6" id="KW-1133">Transmembrane helix</keyword>
<dbReference type="InterPro" id="IPR000192">
    <property type="entry name" value="Aminotrans_V_dom"/>
</dbReference>
<dbReference type="SUPFAM" id="SSF53383">
    <property type="entry name" value="PLP-dependent transferases"/>
    <property type="match status" value="1"/>
</dbReference>
<dbReference type="Gene3D" id="3.90.1150.10">
    <property type="entry name" value="Aspartate Aminotransferase, domain 1"/>
    <property type="match status" value="1"/>
</dbReference>
<dbReference type="Pfam" id="PF00266">
    <property type="entry name" value="Aminotran_5"/>
    <property type="match status" value="1"/>
</dbReference>
<feature type="modified residue" description="N6-(pyridoxal phosphate)lysine" evidence="4">
    <location>
        <position position="231"/>
    </location>
</feature>
<feature type="transmembrane region" description="Helical" evidence="6">
    <location>
        <begin position="825"/>
        <end position="843"/>
    </location>
</feature>
<feature type="compositionally biased region" description="Pro residues" evidence="5">
    <location>
        <begin position="651"/>
        <end position="661"/>
    </location>
</feature>
<keyword evidence="1 4" id="KW-0808">Transferase</keyword>
<dbReference type="InterPro" id="IPR015421">
    <property type="entry name" value="PyrdxlP-dep_Trfase_major"/>
</dbReference>
<feature type="transmembrane region" description="Helical" evidence="6">
    <location>
        <begin position="1215"/>
        <end position="1232"/>
    </location>
</feature>